<sequence length="139" mass="15441">MFIHTYKTPKDFVNAARYHNGLILSAYSRVLPDGHITGEGSLTSKILSSIPILGTIRGLARLYSIWSVKDRSRDPTTKLIKHTIIGVLETLGLGVVYIALDIVITVLAILACMFLMLYTLAHYCVTKLIPRSNPAPQRF</sequence>
<organism evidence="2 3">
    <name type="scientific">Chlamydia felis (strain Fe/C-56)</name>
    <name type="common">Chlamydophila felis</name>
    <dbReference type="NCBI Taxonomy" id="264202"/>
    <lineage>
        <taxon>Bacteria</taxon>
        <taxon>Pseudomonadati</taxon>
        <taxon>Chlamydiota</taxon>
        <taxon>Chlamydiia</taxon>
        <taxon>Chlamydiales</taxon>
        <taxon>Chlamydiaceae</taxon>
        <taxon>Chlamydia/Chlamydophila group</taxon>
        <taxon>Chlamydia</taxon>
    </lineage>
</organism>
<evidence type="ECO:0000313" key="3">
    <source>
        <dbReference type="Proteomes" id="UP000001260"/>
    </source>
</evidence>
<gene>
    <name evidence="2" type="ordered locus">CF0422</name>
</gene>
<dbReference type="EMBL" id="AP006861">
    <property type="protein sequence ID" value="BAE81194.1"/>
    <property type="molecule type" value="Genomic_DNA"/>
</dbReference>
<accession>Q254U4</accession>
<keyword evidence="1" id="KW-0472">Membrane</keyword>
<proteinExistence type="predicted"/>
<evidence type="ECO:0000256" key="1">
    <source>
        <dbReference type="SAM" id="Phobius"/>
    </source>
</evidence>
<feature type="transmembrane region" description="Helical" evidence="1">
    <location>
        <begin position="79"/>
        <end position="100"/>
    </location>
</feature>
<keyword evidence="3" id="KW-1185">Reference proteome</keyword>
<dbReference type="AlphaFoldDB" id="Q254U4"/>
<feature type="transmembrane region" description="Helical" evidence="1">
    <location>
        <begin position="106"/>
        <end position="125"/>
    </location>
</feature>
<dbReference type="KEGG" id="cfe:BAE81194.1"/>
<dbReference type="HOGENOM" id="CLU_143348_0_0_0"/>
<reference evidence="2 3" key="1">
    <citation type="journal article" date="2006" name="DNA Res.">
        <title>Genome sequence of the cat pathogen, Chlamydophila felis.</title>
        <authorList>
            <person name="Azuma Y."/>
            <person name="Hirakawa H."/>
            <person name="Yamashita A."/>
            <person name="Cai Y."/>
            <person name="Rahman M.A."/>
            <person name="Suzuki H."/>
            <person name="Mitaku S."/>
            <person name="Toh H."/>
            <person name="Goto S."/>
            <person name="Murakami T."/>
            <person name="Sugi K."/>
            <person name="Hayashi H."/>
            <person name="Fukushi H."/>
            <person name="Hattori M."/>
            <person name="Kuhara S."/>
            <person name="Shirai M."/>
        </authorList>
    </citation>
    <scope>NUCLEOTIDE SEQUENCE [LARGE SCALE GENOMIC DNA]</scope>
    <source>
        <strain evidence="2 3">Fe/C-56</strain>
    </source>
</reference>
<dbReference type="STRING" id="264202.gene:10544243"/>
<protein>
    <submittedName>
        <fullName evidence="2">Uncharacterized protein</fullName>
    </submittedName>
</protein>
<dbReference type="Proteomes" id="UP000001260">
    <property type="component" value="Chromosome"/>
</dbReference>
<dbReference type="RefSeq" id="WP_011457974.1">
    <property type="nucleotide sequence ID" value="NC_007899.1"/>
</dbReference>
<dbReference type="OrthoDB" id="19173at2"/>
<evidence type="ECO:0000313" key="2">
    <source>
        <dbReference type="EMBL" id="BAE81194.1"/>
    </source>
</evidence>
<keyword evidence="1" id="KW-1133">Transmembrane helix</keyword>
<keyword evidence="1" id="KW-0812">Transmembrane</keyword>
<name>Q254U4_CHLFF</name>